<protein>
    <submittedName>
        <fullName evidence="3">Zasp-like motif domain-containing protein</fullName>
    </submittedName>
</protein>
<organism evidence="2 3">
    <name type="scientific">Panagrellus redivivus</name>
    <name type="common">Microworm</name>
    <dbReference type="NCBI Taxonomy" id="6233"/>
    <lineage>
        <taxon>Eukaryota</taxon>
        <taxon>Metazoa</taxon>
        <taxon>Ecdysozoa</taxon>
        <taxon>Nematoda</taxon>
        <taxon>Chromadorea</taxon>
        <taxon>Rhabditida</taxon>
        <taxon>Tylenchina</taxon>
        <taxon>Panagrolaimomorpha</taxon>
        <taxon>Panagrolaimoidea</taxon>
        <taxon>Panagrolaimidae</taxon>
        <taxon>Panagrellus</taxon>
    </lineage>
</organism>
<accession>A0A7E4VV71</accession>
<proteinExistence type="predicted"/>
<name>A0A7E4VV71_PANRE</name>
<evidence type="ECO:0000313" key="3">
    <source>
        <dbReference type="WBParaSite" id="Pan_g3486.t1"/>
    </source>
</evidence>
<keyword evidence="2" id="KW-1185">Reference proteome</keyword>
<feature type="region of interest" description="Disordered" evidence="1">
    <location>
        <begin position="257"/>
        <end position="278"/>
    </location>
</feature>
<reference evidence="3" key="2">
    <citation type="submission" date="2020-10" db="UniProtKB">
        <authorList>
            <consortium name="WormBaseParasite"/>
        </authorList>
    </citation>
    <scope>IDENTIFICATION</scope>
</reference>
<dbReference type="Proteomes" id="UP000492821">
    <property type="component" value="Unassembled WGS sequence"/>
</dbReference>
<dbReference type="WBParaSite" id="Pan_g3486.t1">
    <property type="protein sequence ID" value="Pan_g3486.t1"/>
    <property type="gene ID" value="Pan_g3486"/>
</dbReference>
<evidence type="ECO:0000313" key="2">
    <source>
        <dbReference type="Proteomes" id="UP000492821"/>
    </source>
</evidence>
<feature type="compositionally biased region" description="Low complexity" evidence="1">
    <location>
        <begin position="264"/>
        <end position="276"/>
    </location>
</feature>
<dbReference type="AlphaFoldDB" id="A0A7E4VV71"/>
<reference evidence="2" key="1">
    <citation type="journal article" date="2013" name="Genetics">
        <title>The draft genome and transcriptome of Panagrellus redivivus are shaped by the harsh demands of a free-living lifestyle.</title>
        <authorList>
            <person name="Srinivasan J."/>
            <person name="Dillman A.R."/>
            <person name="Macchietto M.G."/>
            <person name="Heikkinen L."/>
            <person name="Lakso M."/>
            <person name="Fracchia K.M."/>
            <person name="Antoshechkin I."/>
            <person name="Mortazavi A."/>
            <person name="Wong G."/>
            <person name="Sternberg P.W."/>
        </authorList>
    </citation>
    <scope>NUCLEOTIDE SEQUENCE [LARGE SCALE GENOMIC DNA]</scope>
    <source>
        <strain evidence="2">MT8872</strain>
    </source>
</reference>
<evidence type="ECO:0000256" key="1">
    <source>
        <dbReference type="SAM" id="MobiDB-lite"/>
    </source>
</evidence>
<sequence>MNIDHSVGSAVTRICLQRIAFRLFVVTWESWGLIADGFHEQREGLSGPVLSSMSSSVSQESRRPLPPVRGASLLCAGPASAHYSEGGNSGGGGKFAIRKTTTSAFPSLRSVPTEATTVYMVVMSSSEMSSSKSVSNLYEKPAYYSVGHYDQPLQSRNHQRQIGISTLPTPQYSTKSLPRYWINHKGSQSADITVADSGAMFAQRAVIGTPVASYRDDMPPKHYRRIVAHETSSPIMVMGTREYANLPIRPLPHRLRSVSSGRVEASATKSKTESTTPKVTIESITTTNTTPSDLPRSMYLLHKSHDNLHTAAKAKSNDEEFKNTSYRTVIRFGRAKDVAADVEAESQRPLPCSVLRSGEVKSHSAATVENQKF</sequence>